<proteinExistence type="predicted"/>
<evidence type="ECO:0000256" key="9">
    <source>
        <dbReference type="ARBA" id="ARBA00022801"/>
    </source>
</evidence>
<comment type="cofactor">
    <cofactor evidence="1 20">
        <name>Mn(2+)</name>
        <dbReference type="ChEBI" id="CHEBI:29035"/>
    </cofactor>
</comment>
<evidence type="ECO:0000256" key="8">
    <source>
        <dbReference type="ARBA" id="ARBA00022723"/>
    </source>
</evidence>
<evidence type="ECO:0000256" key="5">
    <source>
        <dbReference type="ARBA" id="ARBA00022695"/>
    </source>
</evidence>
<dbReference type="InterPro" id="IPR006309">
    <property type="entry name" value="DnaQ_proteo"/>
</dbReference>
<keyword evidence="13 19" id="KW-0464">Manganese</keyword>
<evidence type="ECO:0000256" key="3">
    <source>
        <dbReference type="ARBA" id="ARBA00020352"/>
    </source>
</evidence>
<feature type="binding site" evidence="19">
    <location>
        <position position="155"/>
    </location>
    <ligand>
        <name>a divalent metal cation</name>
        <dbReference type="ChEBI" id="CHEBI:60240"/>
        <label>1</label>
        <note>catalytic</note>
    </ligand>
</feature>
<dbReference type="InterPro" id="IPR006054">
    <property type="entry name" value="DnaQ"/>
</dbReference>
<comment type="subunit">
    <text evidence="15 20">DNA polymerase III contains a core (composed of alpha, epsilon and theta chains) that associates with a tau subunit. This core dimerizes to form the POLIII' complex. PolIII' associates with the gamma complex (composed of gamma, delta, delta', psi and chi chains) and with the beta chain to form the complete DNA polymerase III complex.</text>
</comment>
<dbReference type="Pfam" id="PF00929">
    <property type="entry name" value="RNase_T"/>
    <property type="match status" value="1"/>
</dbReference>
<reference evidence="22 23" key="1">
    <citation type="submission" date="2018-03" db="EMBL/GenBank/DDBJ databases">
        <title>Genome sequencing of Phreatobacter sp.</title>
        <authorList>
            <person name="Kim S.-J."/>
            <person name="Heo J."/>
            <person name="Kwon S.-W."/>
        </authorList>
    </citation>
    <scope>NUCLEOTIDE SEQUENCE [LARGE SCALE GENOMIC DNA]</scope>
    <source>
        <strain evidence="22 23">S-12</strain>
    </source>
</reference>
<keyword evidence="7 20" id="KW-0540">Nuclease</keyword>
<evidence type="ECO:0000313" key="23">
    <source>
        <dbReference type="Proteomes" id="UP000237889"/>
    </source>
</evidence>
<keyword evidence="9 20" id="KW-0378">Hydrolase</keyword>
<comment type="cofactor">
    <cofactor evidence="19">
        <name>Mg(2+)</name>
        <dbReference type="ChEBI" id="CHEBI:18420"/>
    </cofactor>
    <cofactor evidence="19">
        <name>Mn(2+)</name>
        <dbReference type="ChEBI" id="CHEBI:29035"/>
    </cofactor>
    <text evidence="19">Binds 2 divalent metal cations. Magnesium or manganese.</text>
</comment>
<feature type="active site" description="Proton acceptor" evidence="17">
    <location>
        <position position="150"/>
    </location>
</feature>
<comment type="function">
    <text evidence="14 20">DNA polymerase III is a complex, multichain enzyme responsible for most of the replicative synthesis in bacteria. The epsilon subunit contain the editing function and is a proofreading 3'-5' exonuclease.</text>
</comment>
<feature type="binding site" evidence="18">
    <location>
        <position position="7"/>
    </location>
    <ligand>
        <name>substrate</name>
    </ligand>
</feature>
<evidence type="ECO:0000256" key="7">
    <source>
        <dbReference type="ARBA" id="ARBA00022722"/>
    </source>
</evidence>
<dbReference type="NCBIfam" id="TIGR01406">
    <property type="entry name" value="dnaQ_proteo"/>
    <property type="match status" value="1"/>
</dbReference>
<accession>A0A2S0NF87</accession>
<evidence type="ECO:0000313" key="22">
    <source>
        <dbReference type="EMBL" id="AVO46815.1"/>
    </source>
</evidence>
<gene>
    <name evidence="20" type="primary">dnaQ</name>
    <name evidence="22" type="ORF">C6569_18065</name>
</gene>
<evidence type="ECO:0000256" key="6">
    <source>
        <dbReference type="ARBA" id="ARBA00022705"/>
    </source>
</evidence>
<evidence type="ECO:0000256" key="2">
    <source>
        <dbReference type="ARBA" id="ARBA00012417"/>
    </source>
</evidence>
<feature type="binding site" evidence="19">
    <location>
        <position position="9"/>
    </location>
    <ligand>
        <name>a divalent metal cation</name>
        <dbReference type="ChEBI" id="CHEBI:60240"/>
        <label>1</label>
        <note>catalytic</note>
    </ligand>
</feature>
<evidence type="ECO:0000256" key="1">
    <source>
        <dbReference type="ARBA" id="ARBA00001936"/>
    </source>
</evidence>
<keyword evidence="5 20" id="KW-0548">Nucleotidyltransferase</keyword>
<keyword evidence="10 20" id="KW-0269">Exonuclease</keyword>
<evidence type="ECO:0000256" key="4">
    <source>
        <dbReference type="ARBA" id="ARBA00022679"/>
    </source>
</evidence>
<feature type="binding site" evidence="18">
    <location>
        <position position="9"/>
    </location>
    <ligand>
        <name>substrate</name>
    </ligand>
</feature>
<dbReference type="Proteomes" id="UP000237889">
    <property type="component" value="Chromosome"/>
</dbReference>
<dbReference type="RefSeq" id="WP_106750185.1">
    <property type="nucleotide sequence ID" value="NZ_CP027668.1"/>
</dbReference>
<dbReference type="InterPro" id="IPR036397">
    <property type="entry name" value="RNaseH_sf"/>
</dbReference>
<evidence type="ECO:0000256" key="14">
    <source>
        <dbReference type="ARBA" id="ARBA00025483"/>
    </source>
</evidence>
<dbReference type="EMBL" id="CP027668">
    <property type="protein sequence ID" value="AVO46815.1"/>
    <property type="molecule type" value="Genomic_DNA"/>
</dbReference>
<keyword evidence="6 20" id="KW-0235">DNA replication</keyword>
<organism evidence="22 23">
    <name type="scientific">Phreatobacter cathodiphilus</name>
    <dbReference type="NCBI Taxonomy" id="1868589"/>
    <lineage>
        <taxon>Bacteria</taxon>
        <taxon>Pseudomonadati</taxon>
        <taxon>Pseudomonadota</taxon>
        <taxon>Alphaproteobacteria</taxon>
        <taxon>Hyphomicrobiales</taxon>
        <taxon>Phreatobacteraceae</taxon>
        <taxon>Phreatobacter</taxon>
    </lineage>
</organism>
<evidence type="ECO:0000256" key="16">
    <source>
        <dbReference type="ARBA" id="ARBA00049244"/>
    </source>
</evidence>
<evidence type="ECO:0000256" key="18">
    <source>
        <dbReference type="PIRSR" id="PIRSR606309-2"/>
    </source>
</evidence>
<keyword evidence="12 20" id="KW-0239">DNA-directed DNA polymerase</keyword>
<feature type="binding site" evidence="18">
    <location>
        <position position="155"/>
    </location>
    <ligand>
        <name>substrate</name>
    </ligand>
</feature>
<evidence type="ECO:0000259" key="21">
    <source>
        <dbReference type="SMART" id="SM00479"/>
    </source>
</evidence>
<dbReference type="GO" id="GO:0003887">
    <property type="term" value="F:DNA-directed DNA polymerase activity"/>
    <property type="evidence" value="ECO:0007669"/>
    <property type="project" value="UniProtKB-KW"/>
</dbReference>
<dbReference type="CDD" id="cd06131">
    <property type="entry name" value="DNA_pol_III_epsilon_Ecoli_like"/>
    <property type="match status" value="1"/>
</dbReference>
<dbReference type="InterPro" id="IPR012337">
    <property type="entry name" value="RNaseH-like_sf"/>
</dbReference>
<dbReference type="OrthoDB" id="9804290at2"/>
<keyword evidence="4 20" id="KW-0808">Transferase</keyword>
<dbReference type="KEGG" id="phr:C6569_18065"/>
<evidence type="ECO:0000256" key="17">
    <source>
        <dbReference type="PIRSR" id="PIRSR606309-1"/>
    </source>
</evidence>
<dbReference type="FunFam" id="3.30.420.10:FF:000012">
    <property type="entry name" value="DNA polymerase III subunit epsilon"/>
    <property type="match status" value="1"/>
</dbReference>
<evidence type="ECO:0000256" key="11">
    <source>
        <dbReference type="ARBA" id="ARBA00022842"/>
    </source>
</evidence>
<sequence>MREIILDTETTGLDPLRGDRLVEIGGIELINHFPTGRTYHVYINPERDMPEEAFRVHGLSAEFLADKPRFADLVADFWSFVEDATLVIHNASFDMGFINAELKRTGRQPFPMDRVVDTLAMARRRFPGSPASLDALCSRFGIDNSRRTRHGALLDAELLADVYIELIGGRQASFGLAEAASATRRAARGQAIALQRPVPLAPRLTEEEIRAHAAFILDLGDKAIWYDQLPRPPAEPAALTPR</sequence>
<dbReference type="PANTHER" id="PTHR30231:SF41">
    <property type="entry name" value="DNA POLYMERASE III SUBUNIT EPSILON"/>
    <property type="match status" value="1"/>
</dbReference>
<dbReference type="AlphaFoldDB" id="A0A2S0NF87"/>
<feature type="binding site" evidence="18">
    <location>
        <position position="57"/>
    </location>
    <ligand>
        <name>substrate</name>
    </ligand>
</feature>
<dbReference type="InterPro" id="IPR013520">
    <property type="entry name" value="Ribonucl_H"/>
</dbReference>
<dbReference type="NCBIfam" id="TIGR00573">
    <property type="entry name" value="dnaq"/>
    <property type="match status" value="1"/>
</dbReference>
<dbReference type="SMART" id="SM00479">
    <property type="entry name" value="EXOIII"/>
    <property type="match status" value="1"/>
</dbReference>
<dbReference type="PANTHER" id="PTHR30231">
    <property type="entry name" value="DNA POLYMERASE III SUBUNIT EPSILON"/>
    <property type="match status" value="1"/>
</dbReference>
<dbReference type="SUPFAM" id="SSF53098">
    <property type="entry name" value="Ribonuclease H-like"/>
    <property type="match status" value="1"/>
</dbReference>
<keyword evidence="23" id="KW-1185">Reference proteome</keyword>
<dbReference type="GO" id="GO:0005829">
    <property type="term" value="C:cytosol"/>
    <property type="evidence" value="ECO:0007669"/>
    <property type="project" value="TreeGrafter"/>
</dbReference>
<dbReference type="GO" id="GO:0008408">
    <property type="term" value="F:3'-5' exonuclease activity"/>
    <property type="evidence" value="ECO:0007669"/>
    <property type="project" value="TreeGrafter"/>
</dbReference>
<name>A0A2S0NF87_9HYPH</name>
<keyword evidence="8 19" id="KW-0479">Metal-binding</keyword>
<dbReference type="GO" id="GO:0045004">
    <property type="term" value="P:DNA replication proofreading"/>
    <property type="evidence" value="ECO:0007669"/>
    <property type="project" value="TreeGrafter"/>
</dbReference>
<protein>
    <recommendedName>
        <fullName evidence="3 20">DNA polymerase III subunit epsilon</fullName>
        <ecNumber evidence="2 20">2.7.7.7</ecNumber>
    </recommendedName>
</protein>
<dbReference type="GO" id="GO:0003677">
    <property type="term" value="F:DNA binding"/>
    <property type="evidence" value="ECO:0007669"/>
    <property type="project" value="InterPro"/>
</dbReference>
<dbReference type="EC" id="2.7.7.7" evidence="2 20"/>
<evidence type="ECO:0000256" key="13">
    <source>
        <dbReference type="ARBA" id="ARBA00023211"/>
    </source>
</evidence>
<comment type="catalytic activity">
    <reaction evidence="16 20">
        <text>DNA(n) + a 2'-deoxyribonucleoside 5'-triphosphate = DNA(n+1) + diphosphate</text>
        <dbReference type="Rhea" id="RHEA:22508"/>
        <dbReference type="Rhea" id="RHEA-COMP:17339"/>
        <dbReference type="Rhea" id="RHEA-COMP:17340"/>
        <dbReference type="ChEBI" id="CHEBI:33019"/>
        <dbReference type="ChEBI" id="CHEBI:61560"/>
        <dbReference type="ChEBI" id="CHEBI:173112"/>
        <dbReference type="EC" id="2.7.7.7"/>
    </reaction>
</comment>
<evidence type="ECO:0000256" key="10">
    <source>
        <dbReference type="ARBA" id="ARBA00022839"/>
    </source>
</evidence>
<evidence type="ECO:0000256" key="20">
    <source>
        <dbReference type="RuleBase" id="RU364087"/>
    </source>
</evidence>
<dbReference type="GO" id="GO:0046872">
    <property type="term" value="F:metal ion binding"/>
    <property type="evidence" value="ECO:0007669"/>
    <property type="project" value="UniProtKB-KW"/>
</dbReference>
<evidence type="ECO:0000256" key="12">
    <source>
        <dbReference type="ARBA" id="ARBA00022932"/>
    </source>
</evidence>
<evidence type="ECO:0000256" key="19">
    <source>
        <dbReference type="PIRSR" id="PIRSR606309-3"/>
    </source>
</evidence>
<feature type="binding site" evidence="19">
    <location>
        <position position="7"/>
    </location>
    <ligand>
        <name>a divalent metal cation</name>
        <dbReference type="ChEBI" id="CHEBI:60240"/>
        <label>1</label>
        <note>catalytic</note>
    </ligand>
</feature>
<dbReference type="Gene3D" id="3.30.420.10">
    <property type="entry name" value="Ribonuclease H-like superfamily/Ribonuclease H"/>
    <property type="match status" value="1"/>
</dbReference>
<feature type="domain" description="Exonuclease" evidence="21">
    <location>
        <begin position="2"/>
        <end position="172"/>
    </location>
</feature>
<evidence type="ECO:0000256" key="15">
    <source>
        <dbReference type="ARBA" id="ARBA00026073"/>
    </source>
</evidence>
<dbReference type="NCBIfam" id="NF004316">
    <property type="entry name" value="PRK05711.1"/>
    <property type="match status" value="1"/>
</dbReference>
<feature type="binding site" evidence="18">
    <location>
        <position position="52"/>
    </location>
    <ligand>
        <name>substrate</name>
    </ligand>
</feature>
<keyword evidence="11 19" id="KW-0460">Magnesium</keyword>